<organism evidence="1 2">
    <name type="scientific">Paxillus rubicundulus Ve08.2h10</name>
    <dbReference type="NCBI Taxonomy" id="930991"/>
    <lineage>
        <taxon>Eukaryota</taxon>
        <taxon>Fungi</taxon>
        <taxon>Dikarya</taxon>
        <taxon>Basidiomycota</taxon>
        <taxon>Agaricomycotina</taxon>
        <taxon>Agaricomycetes</taxon>
        <taxon>Agaricomycetidae</taxon>
        <taxon>Boletales</taxon>
        <taxon>Paxilineae</taxon>
        <taxon>Paxillaceae</taxon>
        <taxon>Paxillus</taxon>
    </lineage>
</organism>
<gene>
    <name evidence="1" type="ORF">PAXRUDRAFT_162394</name>
</gene>
<accession>A0A0D0DE21</accession>
<dbReference type="OrthoDB" id="301415at2759"/>
<protein>
    <recommendedName>
        <fullName evidence="3">Alpha-type protein kinase domain-containing protein</fullName>
    </recommendedName>
</protein>
<reference evidence="2" key="2">
    <citation type="submission" date="2015-01" db="EMBL/GenBank/DDBJ databases">
        <title>Evolutionary Origins and Diversification of the Mycorrhizal Mutualists.</title>
        <authorList>
            <consortium name="DOE Joint Genome Institute"/>
            <consortium name="Mycorrhizal Genomics Consortium"/>
            <person name="Kohler A."/>
            <person name="Kuo A."/>
            <person name="Nagy L.G."/>
            <person name="Floudas D."/>
            <person name="Copeland A."/>
            <person name="Barry K.W."/>
            <person name="Cichocki N."/>
            <person name="Veneault-Fourrey C."/>
            <person name="LaButti K."/>
            <person name="Lindquist E.A."/>
            <person name="Lipzen A."/>
            <person name="Lundell T."/>
            <person name="Morin E."/>
            <person name="Murat C."/>
            <person name="Riley R."/>
            <person name="Ohm R."/>
            <person name="Sun H."/>
            <person name="Tunlid A."/>
            <person name="Henrissat B."/>
            <person name="Grigoriev I.V."/>
            <person name="Hibbett D.S."/>
            <person name="Martin F."/>
        </authorList>
    </citation>
    <scope>NUCLEOTIDE SEQUENCE [LARGE SCALE GENOMIC DNA]</scope>
    <source>
        <strain evidence="2">Ve08.2h10</strain>
    </source>
</reference>
<proteinExistence type="predicted"/>
<feature type="non-terminal residue" evidence="1">
    <location>
        <position position="1"/>
    </location>
</feature>
<dbReference type="STRING" id="930991.A0A0D0DE21"/>
<sequence length="153" mass="17647">YSTTDELEKVFHKANMLYWAKALMEMTYNFIEHNLGKAKEPPLFEIPHIRFVEAGLMLAYAQTTKGLRGPRVGTMSIVYLAEEEIKSDEGFIKYIHNGDCTPIPEPHEPGYDIMLFLAFTQHVQYLKTSGLTYILDYQGLCSALLTWCHFLIY</sequence>
<evidence type="ECO:0008006" key="3">
    <source>
        <dbReference type="Google" id="ProtNLM"/>
    </source>
</evidence>
<dbReference type="AlphaFoldDB" id="A0A0D0DE21"/>
<evidence type="ECO:0000313" key="1">
    <source>
        <dbReference type="EMBL" id="KIK79034.1"/>
    </source>
</evidence>
<keyword evidence="2" id="KW-1185">Reference proteome</keyword>
<evidence type="ECO:0000313" key="2">
    <source>
        <dbReference type="Proteomes" id="UP000054538"/>
    </source>
</evidence>
<reference evidence="1 2" key="1">
    <citation type="submission" date="2014-04" db="EMBL/GenBank/DDBJ databases">
        <authorList>
            <consortium name="DOE Joint Genome Institute"/>
            <person name="Kuo A."/>
            <person name="Kohler A."/>
            <person name="Jargeat P."/>
            <person name="Nagy L.G."/>
            <person name="Floudas D."/>
            <person name="Copeland A."/>
            <person name="Barry K.W."/>
            <person name="Cichocki N."/>
            <person name="Veneault-Fourrey C."/>
            <person name="LaButti K."/>
            <person name="Lindquist E.A."/>
            <person name="Lipzen A."/>
            <person name="Lundell T."/>
            <person name="Morin E."/>
            <person name="Murat C."/>
            <person name="Sun H."/>
            <person name="Tunlid A."/>
            <person name="Henrissat B."/>
            <person name="Grigoriev I.V."/>
            <person name="Hibbett D.S."/>
            <person name="Martin F."/>
            <person name="Nordberg H.P."/>
            <person name="Cantor M.N."/>
            <person name="Hua S.X."/>
        </authorList>
    </citation>
    <scope>NUCLEOTIDE SEQUENCE [LARGE SCALE GENOMIC DNA]</scope>
    <source>
        <strain evidence="1 2">Ve08.2h10</strain>
    </source>
</reference>
<dbReference type="EMBL" id="KN826395">
    <property type="protein sequence ID" value="KIK79034.1"/>
    <property type="molecule type" value="Genomic_DNA"/>
</dbReference>
<dbReference type="InParanoid" id="A0A0D0DE21"/>
<name>A0A0D0DE21_9AGAM</name>
<dbReference type="HOGENOM" id="CLU_073913_3_0_1"/>
<dbReference type="Proteomes" id="UP000054538">
    <property type="component" value="Unassembled WGS sequence"/>
</dbReference>